<accession>A0A934RUZ6</accession>
<evidence type="ECO:0000313" key="3">
    <source>
        <dbReference type="Proteomes" id="UP000617628"/>
    </source>
</evidence>
<dbReference type="RefSeq" id="WP_200355115.1">
    <property type="nucleotide sequence ID" value="NZ_JAENIL010000013.1"/>
</dbReference>
<dbReference type="EMBL" id="JAENIL010000013">
    <property type="protein sequence ID" value="MBK1876898.1"/>
    <property type="molecule type" value="Genomic_DNA"/>
</dbReference>
<dbReference type="InterPro" id="IPR039567">
    <property type="entry name" value="Gly-zipper"/>
</dbReference>
<evidence type="ECO:0000313" key="2">
    <source>
        <dbReference type="EMBL" id="MBK1876898.1"/>
    </source>
</evidence>
<gene>
    <name evidence="2" type="ORF">JIN87_08470</name>
</gene>
<proteinExistence type="predicted"/>
<protein>
    <recommendedName>
        <fullName evidence="1">Glycine zipper domain-containing protein</fullName>
    </recommendedName>
</protein>
<dbReference type="AlphaFoldDB" id="A0A934RUZ6"/>
<name>A0A934RUZ6_9BACT</name>
<evidence type="ECO:0000259" key="1">
    <source>
        <dbReference type="Pfam" id="PF13488"/>
    </source>
</evidence>
<keyword evidence="3" id="KW-1185">Reference proteome</keyword>
<sequence length="123" mass="12308">MNAGTVVATRDVVIEGEATYVGHSSGAIMGSAVGQTVGKGSGRTLAAAGGAVVGGLVGGAVEKELSKKHAQELTVSLDDGGTVVVVQERKAPGFVEGDRVSVTHAPSGEAYVSHAHYETDGIY</sequence>
<feature type="domain" description="Glycine zipper" evidence="1">
    <location>
        <begin position="26"/>
        <end position="67"/>
    </location>
</feature>
<dbReference type="Proteomes" id="UP000617628">
    <property type="component" value="Unassembled WGS sequence"/>
</dbReference>
<organism evidence="2 3">
    <name type="scientific">Pelagicoccus mobilis</name>
    <dbReference type="NCBI Taxonomy" id="415221"/>
    <lineage>
        <taxon>Bacteria</taxon>
        <taxon>Pseudomonadati</taxon>
        <taxon>Verrucomicrobiota</taxon>
        <taxon>Opitutia</taxon>
        <taxon>Puniceicoccales</taxon>
        <taxon>Pelagicoccaceae</taxon>
        <taxon>Pelagicoccus</taxon>
    </lineage>
</organism>
<comment type="caution">
    <text evidence="2">The sequence shown here is derived from an EMBL/GenBank/DDBJ whole genome shotgun (WGS) entry which is preliminary data.</text>
</comment>
<dbReference type="Pfam" id="PF13488">
    <property type="entry name" value="Gly-zipper_Omp"/>
    <property type="match status" value="1"/>
</dbReference>
<reference evidence="2" key="1">
    <citation type="submission" date="2021-01" db="EMBL/GenBank/DDBJ databases">
        <title>Modified the classification status of verrucomicrobia.</title>
        <authorList>
            <person name="Feng X."/>
        </authorList>
    </citation>
    <scope>NUCLEOTIDE SEQUENCE</scope>
    <source>
        <strain evidence="2">KCTC 13126</strain>
    </source>
</reference>